<dbReference type="CDD" id="cd13179">
    <property type="entry name" value="RanBD_RanBP1"/>
    <property type="match status" value="1"/>
</dbReference>
<keyword evidence="1" id="KW-0343">GTPase activation</keyword>
<dbReference type="GO" id="GO:0005096">
    <property type="term" value="F:GTPase activator activity"/>
    <property type="evidence" value="ECO:0007669"/>
    <property type="project" value="UniProtKB-KW"/>
</dbReference>
<dbReference type="FunFam" id="2.30.29.30:FF:000824">
    <property type="entry name" value="Ran-specific GTPase-activating protein"/>
    <property type="match status" value="1"/>
</dbReference>
<keyword evidence="3" id="KW-0007">Acetylation</keyword>
<name>A0A443SMY1_9ACAR</name>
<evidence type="ECO:0000256" key="2">
    <source>
        <dbReference type="ARBA" id="ARBA00022553"/>
    </source>
</evidence>
<gene>
    <name evidence="12" type="ORF">B4U80_08241</name>
</gene>
<dbReference type="PANTHER" id="PTHR23138:SF94">
    <property type="entry name" value="RAN BINDING PROTEIN 1"/>
    <property type="match status" value="1"/>
</dbReference>
<evidence type="ECO:0000256" key="5">
    <source>
        <dbReference type="ARBA" id="ARBA00061276"/>
    </source>
</evidence>
<dbReference type="SMART" id="SM00160">
    <property type="entry name" value="RanBD"/>
    <property type="match status" value="1"/>
</dbReference>
<feature type="compositionally biased region" description="Basic and acidic residues" evidence="10">
    <location>
        <begin position="29"/>
        <end position="41"/>
    </location>
</feature>
<dbReference type="GO" id="GO:0005643">
    <property type="term" value="C:nuclear pore"/>
    <property type="evidence" value="ECO:0007669"/>
    <property type="project" value="TreeGrafter"/>
</dbReference>
<organism evidence="12 13">
    <name type="scientific">Leptotrombidium deliense</name>
    <dbReference type="NCBI Taxonomy" id="299467"/>
    <lineage>
        <taxon>Eukaryota</taxon>
        <taxon>Metazoa</taxon>
        <taxon>Ecdysozoa</taxon>
        <taxon>Arthropoda</taxon>
        <taxon>Chelicerata</taxon>
        <taxon>Arachnida</taxon>
        <taxon>Acari</taxon>
        <taxon>Acariformes</taxon>
        <taxon>Trombidiformes</taxon>
        <taxon>Prostigmata</taxon>
        <taxon>Anystina</taxon>
        <taxon>Parasitengona</taxon>
        <taxon>Trombiculoidea</taxon>
        <taxon>Trombiculidae</taxon>
        <taxon>Leptotrombidium</taxon>
    </lineage>
</organism>
<dbReference type="EMBL" id="NCKV01001163">
    <property type="protein sequence ID" value="RWS28891.1"/>
    <property type="molecule type" value="Genomic_DNA"/>
</dbReference>
<evidence type="ECO:0000256" key="9">
    <source>
        <dbReference type="SAM" id="Coils"/>
    </source>
</evidence>
<dbReference type="VEuPathDB" id="VectorBase:LDEU003147"/>
<dbReference type="SUPFAM" id="SSF50729">
    <property type="entry name" value="PH domain-like"/>
    <property type="match status" value="1"/>
</dbReference>
<dbReference type="InterPro" id="IPR045256">
    <property type="entry name" value="RanBP1_RanBD"/>
</dbReference>
<evidence type="ECO:0000313" key="12">
    <source>
        <dbReference type="EMBL" id="RWS28891.1"/>
    </source>
</evidence>
<dbReference type="GO" id="GO:0005737">
    <property type="term" value="C:cytoplasm"/>
    <property type="evidence" value="ECO:0007669"/>
    <property type="project" value="TreeGrafter"/>
</dbReference>
<comment type="subunit">
    <text evidence="6">Interacts with RAN (via C-terminus of GTP-bound form) but not with GDP-bound RAN. Identified in a complex composed of RAN, RANGAP1 and RANBP1. Identified in a complex that contains TNPO1, RAN and RANBP1. Identified in a complex that contains CSE1L, KPNA2, RAN and RANBP1. Identified in a complex with nucleotide-free RAN and RCC1.</text>
</comment>
<evidence type="ECO:0000313" key="13">
    <source>
        <dbReference type="Proteomes" id="UP000288716"/>
    </source>
</evidence>
<keyword evidence="2" id="KW-0597">Phosphoprotein</keyword>
<feature type="region of interest" description="Disordered" evidence="10">
    <location>
        <begin position="208"/>
        <end position="231"/>
    </location>
</feature>
<keyword evidence="13" id="KW-1185">Reference proteome</keyword>
<comment type="function">
    <text evidence="4">Plays a role in RAN-dependent nucleocytoplasmic transport. Alleviates the TNPO1-dependent inhibition of RAN GTPase activity and mediates the dissociation of RAN from proteins involved in transport into the nucleus. Induces a conformation change in the complex formed by XPO1 and RAN that triggers the release of the nuclear export signal of cargo proteins. Promotes the disassembly of the complex formed by RAN and importin beta. Promotes dissociation of RAN from a complex with KPNA2 and CSE1L. Required for normal mitotic spindle assembly and normal progress through mitosis via its effect on RAN. Does not increase the RAN GTPase activity by itself, but increases GTP hydrolysis mediated by RANGAP1. Inhibits RCC1-dependent exchange of RAN-bound GDP by GTP.</text>
</comment>
<comment type="similarity">
    <text evidence="5">Belongs to the RANBP1 family.</text>
</comment>
<evidence type="ECO:0000256" key="3">
    <source>
        <dbReference type="ARBA" id="ARBA00022990"/>
    </source>
</evidence>
<evidence type="ECO:0000256" key="10">
    <source>
        <dbReference type="SAM" id="MobiDB-lite"/>
    </source>
</evidence>
<sequence>MRKTIIEYNKRRAKINAISTKSSFGARSENVHLESGEKQNDSEPEYSPEVDFKPIVDLPLIELKTLEEDEEELLKLRARLYRYETSEEQGEWKERGTGEVKILKHKDSGVVRLLMRRDKTLKICANHYIKANMELNKHANNEKAWIWSTLADFADETPRSELLCIRFAKVEHALKFQEEFENAKQMASEYEANCADLSTKLTNVRLCENGEDSEESETNSDNDTQDNLNGK</sequence>
<dbReference type="Proteomes" id="UP000288716">
    <property type="component" value="Unassembled WGS sequence"/>
</dbReference>
<dbReference type="STRING" id="299467.A0A443SMY1"/>
<comment type="caution">
    <text evidence="12">The sequence shown here is derived from an EMBL/GenBank/DDBJ whole genome shotgun (WGS) entry which is preliminary data.</text>
</comment>
<dbReference type="GO" id="GO:0006913">
    <property type="term" value="P:nucleocytoplasmic transport"/>
    <property type="evidence" value="ECO:0007669"/>
    <property type="project" value="InterPro"/>
</dbReference>
<reference evidence="12 13" key="1">
    <citation type="journal article" date="2018" name="Gigascience">
        <title>Genomes of trombidid mites reveal novel predicted allergens and laterally-transferred genes associated with secondary metabolism.</title>
        <authorList>
            <person name="Dong X."/>
            <person name="Chaisiri K."/>
            <person name="Xia D."/>
            <person name="Armstrong S.D."/>
            <person name="Fang Y."/>
            <person name="Donnelly M.J."/>
            <person name="Kadowaki T."/>
            <person name="McGarry J.W."/>
            <person name="Darby A.C."/>
            <person name="Makepeace B.L."/>
        </authorList>
    </citation>
    <scope>NUCLEOTIDE SEQUENCE [LARGE SCALE GENOMIC DNA]</scope>
    <source>
        <strain evidence="12">UoL-UT</strain>
    </source>
</reference>
<evidence type="ECO:0000256" key="6">
    <source>
        <dbReference type="ARBA" id="ARBA00066150"/>
    </source>
</evidence>
<dbReference type="PROSITE" id="PS50196">
    <property type="entry name" value="RANBD1"/>
    <property type="match status" value="1"/>
</dbReference>
<proteinExistence type="inferred from homology"/>
<dbReference type="Gene3D" id="2.30.29.30">
    <property type="entry name" value="Pleckstrin-homology domain (PH domain)/Phosphotyrosine-binding domain (PTB)"/>
    <property type="match status" value="1"/>
</dbReference>
<evidence type="ECO:0000256" key="7">
    <source>
        <dbReference type="ARBA" id="ARBA00067380"/>
    </source>
</evidence>
<dbReference type="InterPro" id="IPR011993">
    <property type="entry name" value="PH-like_dom_sf"/>
</dbReference>
<accession>A0A443SMY1</accession>
<feature type="coiled-coil region" evidence="9">
    <location>
        <begin position="173"/>
        <end position="200"/>
    </location>
</feature>
<evidence type="ECO:0000256" key="1">
    <source>
        <dbReference type="ARBA" id="ARBA00022468"/>
    </source>
</evidence>
<evidence type="ECO:0000256" key="8">
    <source>
        <dbReference type="ARBA" id="ARBA00081162"/>
    </source>
</evidence>
<feature type="domain" description="RanBD1" evidence="11">
    <location>
        <begin position="51"/>
        <end position="189"/>
    </location>
</feature>
<dbReference type="PANTHER" id="PTHR23138">
    <property type="entry name" value="RAN BINDING PROTEIN"/>
    <property type="match status" value="1"/>
</dbReference>
<dbReference type="OrthoDB" id="2357150at2759"/>
<dbReference type="InterPro" id="IPR045255">
    <property type="entry name" value="RanBP1-like"/>
</dbReference>
<evidence type="ECO:0000256" key="4">
    <source>
        <dbReference type="ARBA" id="ARBA00056716"/>
    </source>
</evidence>
<dbReference type="Pfam" id="PF00638">
    <property type="entry name" value="Ran_BP1"/>
    <property type="match status" value="1"/>
</dbReference>
<protein>
    <recommendedName>
        <fullName evidence="7">Ran-specific GTPase-activating protein</fullName>
    </recommendedName>
    <alternativeName>
        <fullName evidence="8">Ran-binding protein 1</fullName>
    </alternativeName>
</protein>
<evidence type="ECO:0000259" key="11">
    <source>
        <dbReference type="PROSITE" id="PS50196"/>
    </source>
</evidence>
<dbReference type="InterPro" id="IPR000156">
    <property type="entry name" value="Ran_bind_dom"/>
</dbReference>
<keyword evidence="9" id="KW-0175">Coiled coil</keyword>
<feature type="region of interest" description="Disordered" evidence="10">
    <location>
        <begin position="24"/>
        <end position="49"/>
    </location>
</feature>
<feature type="compositionally biased region" description="Acidic residues" evidence="10">
    <location>
        <begin position="209"/>
        <end position="224"/>
    </location>
</feature>
<dbReference type="AlphaFoldDB" id="A0A443SMY1"/>